<dbReference type="AlphaFoldDB" id="A0AAD1VNK4"/>
<gene>
    <name evidence="1" type="ORF">PECUL_23A029753</name>
</gene>
<dbReference type="Proteomes" id="UP001295444">
    <property type="component" value="Chromosome 02"/>
</dbReference>
<dbReference type="EMBL" id="OW240913">
    <property type="protein sequence ID" value="CAH2245743.1"/>
    <property type="molecule type" value="Genomic_DNA"/>
</dbReference>
<accession>A0AAD1VNK4</accession>
<name>A0AAD1VNK4_PELCU</name>
<reference evidence="1" key="1">
    <citation type="submission" date="2022-03" db="EMBL/GenBank/DDBJ databases">
        <authorList>
            <person name="Alioto T."/>
            <person name="Alioto T."/>
            <person name="Gomez Garrido J."/>
        </authorList>
    </citation>
    <scope>NUCLEOTIDE SEQUENCE</scope>
</reference>
<feature type="non-terminal residue" evidence="1">
    <location>
        <position position="1"/>
    </location>
</feature>
<evidence type="ECO:0000313" key="2">
    <source>
        <dbReference type="Proteomes" id="UP001295444"/>
    </source>
</evidence>
<proteinExistence type="predicted"/>
<protein>
    <submittedName>
        <fullName evidence="1">Uncharacterized protein</fullName>
    </submittedName>
</protein>
<keyword evidence="2" id="KW-1185">Reference proteome</keyword>
<sequence length="106" mass="12678">EHILRASRNKAKPPEDYLNVKLFATLRRRRDFAPIVEILRANSKRYPWGFHIKMLVNKEGKMIPILSPEDGLRKLNSWGLENLPDERTATQHRRIQLEWYKTTNKR</sequence>
<evidence type="ECO:0000313" key="1">
    <source>
        <dbReference type="EMBL" id="CAH2245743.1"/>
    </source>
</evidence>
<organism evidence="1 2">
    <name type="scientific">Pelobates cultripes</name>
    <name type="common">Western spadefoot toad</name>
    <dbReference type="NCBI Taxonomy" id="61616"/>
    <lineage>
        <taxon>Eukaryota</taxon>
        <taxon>Metazoa</taxon>
        <taxon>Chordata</taxon>
        <taxon>Craniata</taxon>
        <taxon>Vertebrata</taxon>
        <taxon>Euteleostomi</taxon>
        <taxon>Amphibia</taxon>
        <taxon>Batrachia</taxon>
        <taxon>Anura</taxon>
        <taxon>Pelobatoidea</taxon>
        <taxon>Pelobatidae</taxon>
        <taxon>Pelobates</taxon>
    </lineage>
</organism>